<gene>
    <name evidence="1" type="ORF">EZS28_049349</name>
</gene>
<comment type="caution">
    <text evidence="1">The sequence shown here is derived from an EMBL/GenBank/DDBJ whole genome shotgun (WGS) entry which is preliminary data.</text>
</comment>
<dbReference type="EMBL" id="SNRW01035136">
    <property type="protein sequence ID" value="KAA6355124.1"/>
    <property type="molecule type" value="Genomic_DNA"/>
</dbReference>
<accession>A0A5J4T9N9</accession>
<sequence length="11" mass="1076">MILAQGARGCG</sequence>
<evidence type="ECO:0000313" key="1">
    <source>
        <dbReference type="EMBL" id="KAA6355124.1"/>
    </source>
</evidence>
<proteinExistence type="predicted"/>
<reference evidence="1 2" key="1">
    <citation type="submission" date="2019-03" db="EMBL/GenBank/DDBJ databases">
        <title>Single cell metagenomics reveals metabolic interactions within the superorganism composed of flagellate Streblomastix strix and complex community of Bacteroidetes bacteria on its surface.</title>
        <authorList>
            <person name="Treitli S.C."/>
            <person name="Kolisko M."/>
            <person name="Husnik F."/>
            <person name="Keeling P."/>
            <person name="Hampl V."/>
        </authorList>
    </citation>
    <scope>NUCLEOTIDE SEQUENCE [LARGE SCALE GENOMIC DNA]</scope>
    <source>
        <strain evidence="1">ST1C</strain>
    </source>
</reference>
<organism evidence="1 2">
    <name type="scientific">Streblomastix strix</name>
    <dbReference type="NCBI Taxonomy" id="222440"/>
    <lineage>
        <taxon>Eukaryota</taxon>
        <taxon>Metamonada</taxon>
        <taxon>Preaxostyla</taxon>
        <taxon>Oxymonadida</taxon>
        <taxon>Streblomastigidae</taxon>
        <taxon>Streblomastix</taxon>
    </lineage>
</organism>
<feature type="non-terminal residue" evidence="1">
    <location>
        <position position="11"/>
    </location>
</feature>
<dbReference type="Proteomes" id="UP000324800">
    <property type="component" value="Unassembled WGS sequence"/>
</dbReference>
<evidence type="ECO:0000313" key="2">
    <source>
        <dbReference type="Proteomes" id="UP000324800"/>
    </source>
</evidence>
<protein>
    <submittedName>
        <fullName evidence="1">Uncharacterized protein</fullName>
    </submittedName>
</protein>
<name>A0A5J4T9N9_9EUKA</name>